<dbReference type="RefSeq" id="WP_236400142.1">
    <property type="nucleotide sequence ID" value="NZ_JAKJHZ010000005.1"/>
</dbReference>
<protein>
    <submittedName>
        <fullName evidence="3">Helix-turn-helix domain-containing protein</fullName>
    </submittedName>
</protein>
<evidence type="ECO:0000259" key="2">
    <source>
        <dbReference type="PROSITE" id="PS50943"/>
    </source>
</evidence>
<dbReference type="Gene3D" id="1.10.260.40">
    <property type="entry name" value="lambda repressor-like DNA-binding domains"/>
    <property type="match status" value="1"/>
</dbReference>
<name>A0ABS9H9Z1_9ACTN</name>
<dbReference type="EMBL" id="JAKJHZ010000005">
    <property type="protein sequence ID" value="MCF6377045.1"/>
    <property type="molecule type" value="Genomic_DNA"/>
</dbReference>
<organism evidence="3 4">
    <name type="scientific">Nocardioides potassii</name>
    <dbReference type="NCBI Taxonomy" id="2911371"/>
    <lineage>
        <taxon>Bacteria</taxon>
        <taxon>Bacillati</taxon>
        <taxon>Actinomycetota</taxon>
        <taxon>Actinomycetes</taxon>
        <taxon>Propionibacteriales</taxon>
        <taxon>Nocardioidaceae</taxon>
        <taxon>Nocardioides</taxon>
    </lineage>
</organism>
<dbReference type="SMART" id="SM00530">
    <property type="entry name" value="HTH_XRE"/>
    <property type="match status" value="1"/>
</dbReference>
<feature type="region of interest" description="Disordered" evidence="1">
    <location>
        <begin position="1"/>
        <end position="51"/>
    </location>
</feature>
<feature type="compositionally biased region" description="Basic and acidic residues" evidence="1">
    <location>
        <begin position="20"/>
        <end position="30"/>
    </location>
</feature>
<keyword evidence="4" id="KW-1185">Reference proteome</keyword>
<feature type="domain" description="HTH cro/C1-type" evidence="2">
    <location>
        <begin position="87"/>
        <end position="130"/>
    </location>
</feature>
<comment type="caution">
    <text evidence="3">The sequence shown here is derived from an EMBL/GenBank/DDBJ whole genome shotgun (WGS) entry which is preliminary data.</text>
</comment>
<feature type="region of interest" description="Disordered" evidence="1">
    <location>
        <begin position="143"/>
        <end position="164"/>
    </location>
</feature>
<feature type="compositionally biased region" description="Basic and acidic residues" evidence="1">
    <location>
        <begin position="143"/>
        <end position="158"/>
    </location>
</feature>
<reference evidence="3 4" key="1">
    <citation type="submission" date="2022-01" db="EMBL/GenBank/DDBJ databases">
        <title>Nocardioides sp. nov., an actinomycete isolated from mining soil.</title>
        <authorList>
            <person name="Liu L."/>
        </authorList>
    </citation>
    <scope>NUCLEOTIDE SEQUENCE [LARGE SCALE GENOMIC DNA]</scope>
    <source>
        <strain evidence="3 4">KLBMP 9356</strain>
    </source>
</reference>
<gene>
    <name evidence="3" type="ORF">L2K70_05480</name>
</gene>
<evidence type="ECO:0000313" key="4">
    <source>
        <dbReference type="Proteomes" id="UP001201161"/>
    </source>
</evidence>
<dbReference type="SUPFAM" id="SSF47413">
    <property type="entry name" value="lambda repressor-like DNA-binding domains"/>
    <property type="match status" value="1"/>
</dbReference>
<dbReference type="InterPro" id="IPR001387">
    <property type="entry name" value="Cro/C1-type_HTH"/>
</dbReference>
<evidence type="ECO:0000256" key="1">
    <source>
        <dbReference type="SAM" id="MobiDB-lite"/>
    </source>
</evidence>
<dbReference type="Proteomes" id="UP001201161">
    <property type="component" value="Unassembled WGS sequence"/>
</dbReference>
<dbReference type="CDD" id="cd00093">
    <property type="entry name" value="HTH_XRE"/>
    <property type="match status" value="1"/>
</dbReference>
<evidence type="ECO:0000313" key="3">
    <source>
        <dbReference type="EMBL" id="MCF6377045.1"/>
    </source>
</evidence>
<sequence>MDDTSGAGMEEIAEGAVSEDVDRLDDRLGDGLDDGLDDRTSDGAMSDEEAEQLSAERAAWDCMANWTQAERDVWAMGPFDGGIPGMVRRVRRILDVSQRGLAALLHVSQSVVAQWETGRTSPRMSVMERLLRMARLRMRFEERETGEQVEPMRADGARKHGGSRYPAHTDLKALDWWVPRRLRTMTSIEALRWRDHSRRVGDPGIHYRSSAYWRRIERIIHGTPDDHPAVHQLVAEVRSLDEEREDRRRARYGPAA</sequence>
<dbReference type="Pfam" id="PF01381">
    <property type="entry name" value="HTH_3"/>
    <property type="match status" value="1"/>
</dbReference>
<proteinExistence type="predicted"/>
<dbReference type="PROSITE" id="PS50943">
    <property type="entry name" value="HTH_CROC1"/>
    <property type="match status" value="1"/>
</dbReference>
<dbReference type="InterPro" id="IPR010982">
    <property type="entry name" value="Lambda_DNA-bd_dom_sf"/>
</dbReference>
<accession>A0ABS9H9Z1</accession>